<sequence length="212" mass="22413">MDHVEMRVTGVGVLDKAIALLDAAEQQPQTAAELARLFGMSVSTTHRLAAALEAHGLLVRDEEGRFRLGARFATSALSEVGTPYLTELRDATGESAQLWVRRGESRLCLASVDSPHELRMTVPAGGTIPLPLGSAGQVLAHPADEPRPDWRESVGIRTPGAASVSAPVLLQGRPAAAVCLSGPIQRIGDRPGERYGTLVADVARRIAEALTT</sequence>
<dbReference type="SUPFAM" id="SSF46785">
    <property type="entry name" value="Winged helix' DNA-binding domain"/>
    <property type="match status" value="1"/>
</dbReference>
<feature type="domain" description="HTH iclR-type" evidence="4">
    <location>
        <begin position="11"/>
        <end position="70"/>
    </location>
</feature>
<feature type="domain" description="IclR-ED" evidence="5">
    <location>
        <begin position="64"/>
        <end position="212"/>
    </location>
</feature>
<keyword evidence="2" id="KW-0238">DNA-binding</keyword>
<dbReference type="InterPro" id="IPR036388">
    <property type="entry name" value="WH-like_DNA-bd_sf"/>
</dbReference>
<dbReference type="SMART" id="SM00346">
    <property type="entry name" value="HTH_ICLR"/>
    <property type="match status" value="1"/>
</dbReference>
<gene>
    <name evidence="6" type="ORF">ACFP4F_10805</name>
</gene>
<dbReference type="Proteomes" id="UP001596139">
    <property type="component" value="Unassembled WGS sequence"/>
</dbReference>
<reference evidence="7" key="1">
    <citation type="journal article" date="2019" name="Int. J. Syst. Evol. Microbiol.">
        <title>The Global Catalogue of Microorganisms (GCM) 10K type strain sequencing project: providing services to taxonomists for standard genome sequencing and annotation.</title>
        <authorList>
            <consortium name="The Broad Institute Genomics Platform"/>
            <consortium name="The Broad Institute Genome Sequencing Center for Infectious Disease"/>
            <person name="Wu L."/>
            <person name="Ma J."/>
        </authorList>
    </citation>
    <scope>NUCLEOTIDE SEQUENCE [LARGE SCALE GENOMIC DNA]</scope>
    <source>
        <strain evidence="7">CGMCC 1.15180</strain>
    </source>
</reference>
<organism evidence="6 7">
    <name type="scientific">Streptomyces ochraceiscleroticus</name>
    <dbReference type="NCBI Taxonomy" id="47761"/>
    <lineage>
        <taxon>Bacteria</taxon>
        <taxon>Bacillati</taxon>
        <taxon>Actinomycetota</taxon>
        <taxon>Actinomycetes</taxon>
        <taxon>Kitasatosporales</taxon>
        <taxon>Streptomycetaceae</taxon>
        <taxon>Streptomyces</taxon>
    </lineage>
</organism>
<dbReference type="CDD" id="cd00090">
    <property type="entry name" value="HTH_ARSR"/>
    <property type="match status" value="1"/>
</dbReference>
<name>A0ABW1MH60_9ACTN</name>
<dbReference type="RefSeq" id="WP_037799617.1">
    <property type="nucleotide sequence ID" value="NZ_JBHSPX010000004.1"/>
</dbReference>
<dbReference type="SUPFAM" id="SSF55781">
    <property type="entry name" value="GAF domain-like"/>
    <property type="match status" value="1"/>
</dbReference>
<dbReference type="InterPro" id="IPR011991">
    <property type="entry name" value="ArsR-like_HTH"/>
</dbReference>
<dbReference type="InterPro" id="IPR005471">
    <property type="entry name" value="Tscrpt_reg_IclR_N"/>
</dbReference>
<dbReference type="PROSITE" id="PS51077">
    <property type="entry name" value="HTH_ICLR"/>
    <property type="match status" value="1"/>
</dbReference>
<dbReference type="InterPro" id="IPR029016">
    <property type="entry name" value="GAF-like_dom_sf"/>
</dbReference>
<dbReference type="PROSITE" id="PS51078">
    <property type="entry name" value="ICLR_ED"/>
    <property type="match status" value="1"/>
</dbReference>
<dbReference type="PANTHER" id="PTHR30136">
    <property type="entry name" value="HELIX-TURN-HELIX TRANSCRIPTIONAL REGULATOR, ICLR FAMILY"/>
    <property type="match status" value="1"/>
</dbReference>
<evidence type="ECO:0000259" key="5">
    <source>
        <dbReference type="PROSITE" id="PS51078"/>
    </source>
</evidence>
<dbReference type="Pfam" id="PF09339">
    <property type="entry name" value="HTH_IclR"/>
    <property type="match status" value="1"/>
</dbReference>
<evidence type="ECO:0000256" key="1">
    <source>
        <dbReference type="ARBA" id="ARBA00023015"/>
    </source>
</evidence>
<dbReference type="PANTHER" id="PTHR30136:SF39">
    <property type="entry name" value="TRANSCRIPTIONAL REGULATORY PROTEIN"/>
    <property type="match status" value="1"/>
</dbReference>
<evidence type="ECO:0000256" key="2">
    <source>
        <dbReference type="ARBA" id="ARBA00023125"/>
    </source>
</evidence>
<evidence type="ECO:0000313" key="7">
    <source>
        <dbReference type="Proteomes" id="UP001596139"/>
    </source>
</evidence>
<dbReference type="InterPro" id="IPR014757">
    <property type="entry name" value="Tscrpt_reg_IclR_C"/>
</dbReference>
<dbReference type="Pfam" id="PF01614">
    <property type="entry name" value="IclR_C"/>
    <property type="match status" value="1"/>
</dbReference>
<dbReference type="InterPro" id="IPR036390">
    <property type="entry name" value="WH_DNA-bd_sf"/>
</dbReference>
<dbReference type="Gene3D" id="1.10.10.10">
    <property type="entry name" value="Winged helix-like DNA-binding domain superfamily/Winged helix DNA-binding domain"/>
    <property type="match status" value="1"/>
</dbReference>
<accession>A0ABW1MH60</accession>
<keyword evidence="7" id="KW-1185">Reference proteome</keyword>
<dbReference type="InterPro" id="IPR050707">
    <property type="entry name" value="HTH_MetabolicPath_Reg"/>
</dbReference>
<dbReference type="Gene3D" id="3.30.450.40">
    <property type="match status" value="2"/>
</dbReference>
<proteinExistence type="predicted"/>
<evidence type="ECO:0000256" key="3">
    <source>
        <dbReference type="ARBA" id="ARBA00023163"/>
    </source>
</evidence>
<dbReference type="EMBL" id="JBHSPX010000004">
    <property type="protein sequence ID" value="MFC6063040.1"/>
    <property type="molecule type" value="Genomic_DNA"/>
</dbReference>
<evidence type="ECO:0000313" key="6">
    <source>
        <dbReference type="EMBL" id="MFC6063040.1"/>
    </source>
</evidence>
<comment type="caution">
    <text evidence="6">The sequence shown here is derived from an EMBL/GenBank/DDBJ whole genome shotgun (WGS) entry which is preliminary data.</text>
</comment>
<protein>
    <submittedName>
        <fullName evidence="6">IclR family transcriptional regulator</fullName>
    </submittedName>
</protein>
<evidence type="ECO:0000259" key="4">
    <source>
        <dbReference type="PROSITE" id="PS51077"/>
    </source>
</evidence>
<keyword evidence="1" id="KW-0805">Transcription regulation</keyword>
<keyword evidence="3" id="KW-0804">Transcription</keyword>